<dbReference type="AlphaFoldDB" id="A0A1I8GIV1"/>
<dbReference type="Pfam" id="PF25805">
    <property type="entry name" value="IQUB"/>
    <property type="match status" value="1"/>
</dbReference>
<sequence length="880" mass="98565">MSEKDESAEVDEQPEPESQETVDQPAEPEPDAGAEAEQEDEEGQEKPADETAEEPSNEAAERVADEAGDEAVEKEADEAAEKAAEEPADQMVEKGVKDSAEPAEEAEAEATASDKRKVGSAPAKQIGGGLGDEENKEEGGEQATESQNDVEGETQEESEEVEQKEAAVEEDGGAETERQKDEAEAAAGMQEVEEDGAQESEEKENQTGQEQGEPGPEPLAPAPTQANLQQLATLRLVLPASNQVLTVAMPLLSTIGQVKAHVSAETRRDPTELQVLFNGKPVADHFAVADFGVDANETIAFEVECGSPDGRPLRLPASAEARRGAGAGGGDVITVRVPGLDGSTKEVNVEIDRQLRRKPFLGGYRHKRSGVEYHHAQTQTNPKPKPPSLVPVFNRDTQTVESKHQTQQTSNATSTQMTKPGVYVSTAEDKLVVPGRYENADEYQKRMLSKIVTVQTYYRRWLAKQYVSRLKQERDTRLEWERQEEVRKRKEKEDRTRREFERRMNPKTKEDFELLYSTLEQWRREELDRINATLTGAERKAALCQLLDQETELIAAVDRHQLDSSKENKEKAVQSLLKKAAAPKKWRNGEGKLLEMDTPFTLRGRELLGIYNSLQMKYLTQDERLDVLLTLKHTVKEHECKLTRDLIELIDREADLLIRGVAEDKLSGLRKRISTLFLQYCKTPTFNPEIADLLAVPQDPAQLRHNVHYCSSCGRYLKSTEFPLGVKSDKIGKCRRCLAKDNVARAREDQSAFKRMLWLLRKKEGGQALLIEEADLKHLVNNIWEGQSILSCWDDIADLELVRWDVNKPWSPSNCVLLTKDEADAHEAVGDLSKAYGNMLIHRVKQKHVLATNYFHSISGASEKMQARELELRNVRITTK</sequence>
<dbReference type="PANTHER" id="PTHR21074">
    <property type="entry name" value="IQ AND UBIQUITIN-LIKE DOMAIN-CONTAINING PROTEIN"/>
    <property type="match status" value="1"/>
</dbReference>
<feature type="compositionally biased region" description="Acidic residues" evidence="1">
    <location>
        <begin position="148"/>
        <end position="160"/>
    </location>
</feature>
<dbReference type="GO" id="GO:0001669">
    <property type="term" value="C:acrosomal vesicle"/>
    <property type="evidence" value="ECO:0007669"/>
    <property type="project" value="TreeGrafter"/>
</dbReference>
<evidence type="ECO:0000259" key="2">
    <source>
        <dbReference type="PROSITE" id="PS50053"/>
    </source>
</evidence>
<dbReference type="WBParaSite" id="maker-uti_cns_0001994-snap-gene-0.5-mRNA-1">
    <property type="protein sequence ID" value="maker-uti_cns_0001994-snap-gene-0.5-mRNA-1"/>
    <property type="gene ID" value="maker-uti_cns_0001994-snap-gene-0.5"/>
</dbReference>
<dbReference type="GO" id="GO:0030317">
    <property type="term" value="P:flagellated sperm motility"/>
    <property type="evidence" value="ECO:0007669"/>
    <property type="project" value="TreeGrafter"/>
</dbReference>
<name>A0A1I8GIV1_9PLAT</name>
<dbReference type="Pfam" id="PF00240">
    <property type="entry name" value="ubiquitin"/>
    <property type="match status" value="1"/>
</dbReference>
<dbReference type="PROSITE" id="PS50096">
    <property type="entry name" value="IQ"/>
    <property type="match status" value="1"/>
</dbReference>
<dbReference type="Proteomes" id="UP000095280">
    <property type="component" value="Unplaced"/>
</dbReference>
<keyword evidence="3" id="KW-1185">Reference proteome</keyword>
<feature type="compositionally biased region" description="Basic and acidic residues" evidence="1">
    <location>
        <begin position="59"/>
        <end position="100"/>
    </location>
</feature>
<dbReference type="PROSITE" id="PS50053">
    <property type="entry name" value="UBIQUITIN_2"/>
    <property type="match status" value="1"/>
</dbReference>
<protein>
    <submittedName>
        <fullName evidence="4">Ubiquitin-like domain-containing protein</fullName>
    </submittedName>
</protein>
<dbReference type="GO" id="GO:0031514">
    <property type="term" value="C:motile cilium"/>
    <property type="evidence" value="ECO:0007669"/>
    <property type="project" value="TreeGrafter"/>
</dbReference>
<feature type="compositionally biased region" description="Acidic residues" evidence="1">
    <location>
        <begin position="8"/>
        <end position="43"/>
    </location>
</feature>
<evidence type="ECO:0000256" key="1">
    <source>
        <dbReference type="SAM" id="MobiDB-lite"/>
    </source>
</evidence>
<feature type="region of interest" description="Disordered" evidence="1">
    <location>
        <begin position="1"/>
        <end position="223"/>
    </location>
</feature>
<feature type="compositionally biased region" description="Acidic residues" evidence="1">
    <location>
        <begin position="191"/>
        <end position="202"/>
    </location>
</feature>
<feature type="domain" description="Ubiquitin-like" evidence="2">
    <location>
        <begin position="234"/>
        <end position="299"/>
    </location>
</feature>
<reference evidence="4" key="1">
    <citation type="submission" date="2016-11" db="UniProtKB">
        <authorList>
            <consortium name="WormBaseParasite"/>
        </authorList>
    </citation>
    <scope>IDENTIFICATION</scope>
</reference>
<proteinExistence type="predicted"/>
<evidence type="ECO:0000313" key="3">
    <source>
        <dbReference type="Proteomes" id="UP000095280"/>
    </source>
</evidence>
<dbReference type="InterPro" id="IPR057887">
    <property type="entry name" value="IQUB_helical"/>
</dbReference>
<dbReference type="InterPro" id="IPR037695">
    <property type="entry name" value="IQUB"/>
</dbReference>
<dbReference type="GO" id="GO:0060271">
    <property type="term" value="P:cilium assembly"/>
    <property type="evidence" value="ECO:0007669"/>
    <property type="project" value="TreeGrafter"/>
</dbReference>
<organism evidence="3 4">
    <name type="scientific">Macrostomum lignano</name>
    <dbReference type="NCBI Taxonomy" id="282301"/>
    <lineage>
        <taxon>Eukaryota</taxon>
        <taxon>Metazoa</taxon>
        <taxon>Spiralia</taxon>
        <taxon>Lophotrochozoa</taxon>
        <taxon>Platyhelminthes</taxon>
        <taxon>Rhabditophora</taxon>
        <taxon>Macrostomorpha</taxon>
        <taxon>Macrostomida</taxon>
        <taxon>Macrostomidae</taxon>
        <taxon>Macrostomum</taxon>
    </lineage>
</organism>
<evidence type="ECO:0000313" key="4">
    <source>
        <dbReference type="WBParaSite" id="maker-uti_cns_0001994-snap-gene-0.5-mRNA-1"/>
    </source>
</evidence>
<dbReference type="Gene3D" id="3.10.20.90">
    <property type="entry name" value="Phosphatidylinositol 3-kinase Catalytic Subunit, Chain A, domain 1"/>
    <property type="match status" value="1"/>
</dbReference>
<dbReference type="PANTHER" id="PTHR21074:SF0">
    <property type="entry name" value="IQ AND UBIQUITIN-LIKE DOMAIN-CONTAINING PROTEIN"/>
    <property type="match status" value="1"/>
</dbReference>
<dbReference type="SUPFAM" id="SSF54236">
    <property type="entry name" value="Ubiquitin-like"/>
    <property type="match status" value="1"/>
</dbReference>
<dbReference type="InterPro" id="IPR029071">
    <property type="entry name" value="Ubiquitin-like_domsf"/>
</dbReference>
<dbReference type="InterPro" id="IPR000626">
    <property type="entry name" value="Ubiquitin-like_dom"/>
</dbReference>
<accession>A0A1I8GIV1</accession>